<reference evidence="1 2" key="1">
    <citation type="submission" date="2019-04" db="EMBL/GenBank/DDBJ databases">
        <title>Sphingobacterium olei sp. nov., isolated from oil-contaminated soil.</title>
        <authorList>
            <person name="Liu B."/>
        </authorList>
    </citation>
    <scope>NUCLEOTIDE SEQUENCE [LARGE SCALE GENOMIC DNA]</scope>
    <source>
        <strain evidence="1 2">HAL-9</strain>
    </source>
</reference>
<name>A0A4U0NIU7_9SPHI</name>
<organism evidence="1 2">
    <name type="scientific">Sphingobacterium olei</name>
    <dbReference type="NCBI Taxonomy" id="2571155"/>
    <lineage>
        <taxon>Bacteria</taxon>
        <taxon>Pseudomonadati</taxon>
        <taxon>Bacteroidota</taxon>
        <taxon>Sphingobacteriia</taxon>
        <taxon>Sphingobacteriales</taxon>
        <taxon>Sphingobacteriaceae</taxon>
        <taxon>Sphingobacterium</taxon>
    </lineage>
</organism>
<dbReference type="EMBL" id="SUME01000007">
    <property type="protein sequence ID" value="TJZ53602.1"/>
    <property type="molecule type" value="Genomic_DNA"/>
</dbReference>
<accession>A0A4U0NIU7</accession>
<proteinExistence type="predicted"/>
<gene>
    <name evidence="1" type="ORF">FAZ15_16340</name>
</gene>
<dbReference type="AlphaFoldDB" id="A0A4U0NIU7"/>
<dbReference type="RefSeq" id="WP_136902396.1">
    <property type="nucleotide sequence ID" value="NZ_SUME01000007.1"/>
</dbReference>
<evidence type="ECO:0000313" key="1">
    <source>
        <dbReference type="EMBL" id="TJZ53602.1"/>
    </source>
</evidence>
<dbReference type="Proteomes" id="UP000306808">
    <property type="component" value="Unassembled WGS sequence"/>
</dbReference>
<comment type="caution">
    <text evidence="1">The sequence shown here is derived from an EMBL/GenBank/DDBJ whole genome shotgun (WGS) entry which is preliminary data.</text>
</comment>
<protein>
    <submittedName>
        <fullName evidence="1">Uncharacterized protein</fullName>
    </submittedName>
</protein>
<evidence type="ECO:0000313" key="2">
    <source>
        <dbReference type="Proteomes" id="UP000306808"/>
    </source>
</evidence>
<dbReference type="OrthoDB" id="1256233at2"/>
<keyword evidence="2" id="KW-1185">Reference proteome</keyword>
<sequence>MKSKQLNFFITPEDYNEIDHFIKEKSALVLVKQYIDKRNNGIQKELPNLDEEIFQVYLTKEVFLKDIEILSADNGIKYFENWLSPILQFSLGGFYPYDKNLLQRGRFYYVTGAYNSKGDFVYKTTDFVQWSDSIIKDFKRLFLKKYSKGDGFWYSESAIQWIEEHDAVLINGGQEWQAKI</sequence>